<dbReference type="InterPro" id="IPR009000">
    <property type="entry name" value="Transl_B-barrel_sf"/>
</dbReference>
<keyword evidence="3 12" id="KW-0547">Nucleotide-binding</keyword>
<dbReference type="PROSITE" id="PS00301">
    <property type="entry name" value="G_TR_1"/>
    <property type="match status" value="1"/>
</dbReference>
<dbReference type="CDD" id="cd16260">
    <property type="entry name" value="EF4_III"/>
    <property type="match status" value="1"/>
</dbReference>
<comment type="subcellular location">
    <subcellularLocation>
        <location evidence="12">Cell membrane</location>
        <topology evidence="12">Peripheral membrane protein</topology>
        <orientation evidence="12">Cytoplasmic side</orientation>
    </subcellularLocation>
</comment>
<dbReference type="FunFam" id="2.40.30.10:FF:000015">
    <property type="entry name" value="Translation factor GUF1, mitochondrial"/>
    <property type="match status" value="1"/>
</dbReference>
<dbReference type="InterPro" id="IPR006297">
    <property type="entry name" value="EF-4"/>
</dbReference>
<comment type="similarity">
    <text evidence="1 12">Belongs to the TRAFAC class translation factor GTPase superfamily. Classic translation factor GTPase family. LepA subfamily.</text>
</comment>
<evidence type="ECO:0000256" key="3">
    <source>
        <dbReference type="ARBA" id="ARBA00022741"/>
    </source>
</evidence>
<evidence type="ECO:0000256" key="2">
    <source>
        <dbReference type="ARBA" id="ARBA00022475"/>
    </source>
</evidence>
<dbReference type="SUPFAM" id="SSF52540">
    <property type="entry name" value="P-loop containing nucleoside triphosphate hydrolases"/>
    <property type="match status" value="1"/>
</dbReference>
<evidence type="ECO:0000256" key="8">
    <source>
        <dbReference type="ARBA" id="ARBA00050293"/>
    </source>
</evidence>
<dbReference type="InterPro" id="IPR035647">
    <property type="entry name" value="EFG_III/V"/>
</dbReference>
<dbReference type="EMBL" id="MFQR01000072">
    <property type="protein sequence ID" value="OGH83679.1"/>
    <property type="molecule type" value="Genomic_DNA"/>
</dbReference>
<comment type="caution">
    <text evidence="14">The sequence shown here is derived from an EMBL/GenBank/DDBJ whole genome shotgun (WGS) entry which is preliminary data.</text>
</comment>
<dbReference type="SUPFAM" id="SSF54980">
    <property type="entry name" value="EF-G C-terminal domain-like"/>
    <property type="match status" value="2"/>
</dbReference>
<dbReference type="CDD" id="cd03699">
    <property type="entry name" value="EF4_II"/>
    <property type="match status" value="1"/>
</dbReference>
<keyword evidence="7 12" id="KW-0472">Membrane</keyword>
<feature type="binding site" evidence="12">
    <location>
        <begin position="155"/>
        <end position="158"/>
    </location>
    <ligand>
        <name>GTP</name>
        <dbReference type="ChEBI" id="CHEBI:37565"/>
    </ligand>
</feature>
<evidence type="ECO:0000256" key="5">
    <source>
        <dbReference type="ARBA" id="ARBA00022917"/>
    </source>
</evidence>
<evidence type="ECO:0000259" key="13">
    <source>
        <dbReference type="PROSITE" id="PS51722"/>
    </source>
</evidence>
<dbReference type="FunFam" id="3.40.50.300:FF:000078">
    <property type="entry name" value="Elongation factor 4"/>
    <property type="match status" value="1"/>
</dbReference>
<dbReference type="PROSITE" id="PS51722">
    <property type="entry name" value="G_TR_2"/>
    <property type="match status" value="1"/>
</dbReference>
<dbReference type="GO" id="GO:0003746">
    <property type="term" value="F:translation elongation factor activity"/>
    <property type="evidence" value="ECO:0007669"/>
    <property type="project" value="UniProtKB-UniRule"/>
</dbReference>
<proteinExistence type="inferred from homology"/>
<dbReference type="Pfam" id="PF00009">
    <property type="entry name" value="GTP_EFTU"/>
    <property type="match status" value="1"/>
</dbReference>
<dbReference type="FunFam" id="3.30.70.2570:FF:000001">
    <property type="entry name" value="Translation factor GUF1, mitochondrial"/>
    <property type="match status" value="1"/>
</dbReference>
<reference evidence="14 15" key="1">
    <citation type="journal article" date="2016" name="Nat. Commun.">
        <title>Thousands of microbial genomes shed light on interconnected biogeochemical processes in an aquifer system.</title>
        <authorList>
            <person name="Anantharaman K."/>
            <person name="Brown C.T."/>
            <person name="Hug L.A."/>
            <person name="Sharon I."/>
            <person name="Castelle C.J."/>
            <person name="Probst A.J."/>
            <person name="Thomas B.C."/>
            <person name="Singh A."/>
            <person name="Wilkins M.J."/>
            <person name="Karaoz U."/>
            <person name="Brodie E.L."/>
            <person name="Williams K.H."/>
            <person name="Hubbard S.S."/>
            <person name="Banfield J.F."/>
        </authorList>
    </citation>
    <scope>NUCLEOTIDE SEQUENCE [LARGE SCALE GENOMIC DNA]</scope>
</reference>
<dbReference type="CDD" id="cd03709">
    <property type="entry name" value="lepA_C"/>
    <property type="match status" value="1"/>
</dbReference>
<accession>A0A1F6NII5</accession>
<dbReference type="PANTHER" id="PTHR43512:SF4">
    <property type="entry name" value="TRANSLATION FACTOR GUF1 HOMOLOG, CHLOROPLASTIC"/>
    <property type="match status" value="1"/>
</dbReference>
<organism evidence="14 15">
    <name type="scientific">Candidatus Magasanikbacteria bacterium RIFOXYA2_FULL_44_8</name>
    <dbReference type="NCBI Taxonomy" id="1798696"/>
    <lineage>
        <taxon>Bacteria</taxon>
        <taxon>Candidatus Magasanikiibacteriota</taxon>
    </lineage>
</organism>
<dbReference type="Gene3D" id="3.30.70.240">
    <property type="match status" value="1"/>
</dbReference>
<dbReference type="GO" id="GO:0005525">
    <property type="term" value="F:GTP binding"/>
    <property type="evidence" value="ECO:0007669"/>
    <property type="project" value="UniProtKB-UniRule"/>
</dbReference>
<evidence type="ECO:0000313" key="14">
    <source>
        <dbReference type="EMBL" id="OGH83679.1"/>
    </source>
</evidence>
<comment type="function">
    <text evidence="9 12">Required for accurate and efficient protein synthesis under certain stress conditions. May act as a fidelity factor of the translation reaction, by catalyzing a one-codon backward translocation of tRNAs on improperly translocated ribosomes. Back-translocation proceeds from a post-translocation (POST) complex to a pre-translocation (PRE) complex, thus giving elongation factor G a second chance to translocate the tRNAs correctly. Binds to ribosomes in a GTP-dependent manner.</text>
</comment>
<evidence type="ECO:0000256" key="6">
    <source>
        <dbReference type="ARBA" id="ARBA00023134"/>
    </source>
</evidence>
<dbReference type="Gene3D" id="3.30.70.2570">
    <property type="entry name" value="Elongation factor 4, C-terminal domain"/>
    <property type="match status" value="1"/>
</dbReference>
<keyword evidence="5 12" id="KW-0648">Protein biosynthesis</keyword>
<comment type="catalytic activity">
    <reaction evidence="8 12">
        <text>GTP + H2O = GDP + phosphate + H(+)</text>
        <dbReference type="Rhea" id="RHEA:19669"/>
        <dbReference type="ChEBI" id="CHEBI:15377"/>
        <dbReference type="ChEBI" id="CHEBI:15378"/>
        <dbReference type="ChEBI" id="CHEBI:37565"/>
        <dbReference type="ChEBI" id="CHEBI:43474"/>
        <dbReference type="ChEBI" id="CHEBI:58189"/>
        <dbReference type="EC" id="3.6.5.n1"/>
    </reaction>
</comment>
<keyword evidence="14" id="KW-0251">Elongation factor</keyword>
<dbReference type="FunFam" id="3.30.70.870:FF:000004">
    <property type="entry name" value="Translation factor GUF1, mitochondrial"/>
    <property type="match status" value="1"/>
</dbReference>
<dbReference type="Pfam" id="PF03144">
    <property type="entry name" value="GTP_EFTU_D2"/>
    <property type="match status" value="1"/>
</dbReference>
<dbReference type="FunFam" id="3.30.70.240:FF:000007">
    <property type="entry name" value="Translation factor GUF1, mitochondrial"/>
    <property type="match status" value="1"/>
</dbReference>
<dbReference type="InterPro" id="IPR031157">
    <property type="entry name" value="G_TR_CS"/>
</dbReference>
<dbReference type="GO" id="GO:0045727">
    <property type="term" value="P:positive regulation of translation"/>
    <property type="evidence" value="ECO:0007669"/>
    <property type="project" value="UniProtKB-UniRule"/>
</dbReference>
<dbReference type="InterPro" id="IPR038363">
    <property type="entry name" value="LepA_C_sf"/>
</dbReference>
<dbReference type="GO" id="GO:0043022">
    <property type="term" value="F:ribosome binding"/>
    <property type="evidence" value="ECO:0007669"/>
    <property type="project" value="UniProtKB-UniRule"/>
</dbReference>
<name>A0A1F6NII5_9BACT</name>
<feature type="binding site" evidence="12">
    <location>
        <begin position="15"/>
        <end position="20"/>
    </location>
    <ligand>
        <name>GTP</name>
        <dbReference type="ChEBI" id="CHEBI:37565"/>
    </ligand>
</feature>
<dbReference type="PRINTS" id="PR00315">
    <property type="entry name" value="ELONGATNFCT"/>
</dbReference>
<dbReference type="GO" id="GO:0003924">
    <property type="term" value="F:GTPase activity"/>
    <property type="evidence" value="ECO:0007669"/>
    <property type="project" value="UniProtKB-UniRule"/>
</dbReference>
<dbReference type="EC" id="3.6.5.n1" evidence="11 12"/>
<evidence type="ECO:0000256" key="9">
    <source>
        <dbReference type="ARBA" id="ARBA00057626"/>
    </source>
</evidence>
<dbReference type="SMART" id="SM00838">
    <property type="entry name" value="EFG_C"/>
    <property type="match status" value="1"/>
</dbReference>
<keyword evidence="2 12" id="KW-1003">Cell membrane</keyword>
<dbReference type="HAMAP" id="MF_00071">
    <property type="entry name" value="LepA"/>
    <property type="match status" value="1"/>
</dbReference>
<dbReference type="InterPro" id="IPR005225">
    <property type="entry name" value="Small_GTP-bd"/>
</dbReference>
<dbReference type="PANTHER" id="PTHR43512">
    <property type="entry name" value="TRANSLATION FACTOR GUF1-RELATED"/>
    <property type="match status" value="1"/>
</dbReference>
<comment type="similarity">
    <text evidence="10">Belongs to the GTP-binding elongation factor family. LepA subfamily.</text>
</comment>
<dbReference type="Pfam" id="PF06421">
    <property type="entry name" value="LepA_C"/>
    <property type="match status" value="1"/>
</dbReference>
<dbReference type="InterPro" id="IPR013842">
    <property type="entry name" value="LepA_CTD"/>
</dbReference>
<dbReference type="Pfam" id="PF00679">
    <property type="entry name" value="EFG_C"/>
    <property type="match status" value="1"/>
</dbReference>
<dbReference type="Gene3D" id="3.30.70.870">
    <property type="entry name" value="Elongation Factor G (Translational Gtpase), domain 3"/>
    <property type="match status" value="1"/>
</dbReference>
<dbReference type="Gene3D" id="2.40.30.10">
    <property type="entry name" value="Translation factors"/>
    <property type="match status" value="1"/>
</dbReference>
<keyword evidence="4 12" id="KW-0378">Hydrolase</keyword>
<dbReference type="InterPro" id="IPR000795">
    <property type="entry name" value="T_Tr_GTP-bd_dom"/>
</dbReference>
<dbReference type="NCBIfam" id="TIGR01393">
    <property type="entry name" value="lepA"/>
    <property type="match status" value="1"/>
</dbReference>
<dbReference type="InterPro" id="IPR000640">
    <property type="entry name" value="EFG_V-like"/>
</dbReference>
<dbReference type="InterPro" id="IPR035654">
    <property type="entry name" value="LepA_IV"/>
</dbReference>
<protein>
    <recommendedName>
        <fullName evidence="11 12">Elongation factor 4</fullName>
        <shortName evidence="12">EF-4</shortName>
        <ecNumber evidence="11 12">3.6.5.n1</ecNumber>
    </recommendedName>
    <alternativeName>
        <fullName evidence="12">Ribosomal back-translocase LepA</fullName>
    </alternativeName>
</protein>
<evidence type="ECO:0000256" key="10">
    <source>
        <dbReference type="ARBA" id="ARBA00061052"/>
    </source>
</evidence>
<dbReference type="Proteomes" id="UP000177803">
    <property type="component" value="Unassembled WGS sequence"/>
</dbReference>
<feature type="domain" description="Tr-type G" evidence="13">
    <location>
        <begin position="3"/>
        <end position="208"/>
    </location>
</feature>
<dbReference type="GO" id="GO:0005886">
    <property type="term" value="C:plasma membrane"/>
    <property type="evidence" value="ECO:0007669"/>
    <property type="project" value="UniProtKB-SubCell"/>
</dbReference>
<dbReference type="NCBIfam" id="TIGR00231">
    <property type="entry name" value="small_GTP"/>
    <property type="match status" value="1"/>
</dbReference>
<dbReference type="AlphaFoldDB" id="A0A1F6NII5"/>
<keyword evidence="6 12" id="KW-0342">GTP-binding</keyword>
<gene>
    <name evidence="12" type="primary">lepA</name>
    <name evidence="14" type="ORF">A2261_03385</name>
</gene>
<dbReference type="InterPro" id="IPR004161">
    <property type="entry name" value="EFTu-like_2"/>
</dbReference>
<evidence type="ECO:0000256" key="11">
    <source>
        <dbReference type="ARBA" id="ARBA00066744"/>
    </source>
</evidence>
<dbReference type="SUPFAM" id="SSF50447">
    <property type="entry name" value="Translation proteins"/>
    <property type="match status" value="1"/>
</dbReference>
<evidence type="ECO:0000256" key="7">
    <source>
        <dbReference type="ARBA" id="ARBA00023136"/>
    </source>
</evidence>
<evidence type="ECO:0000256" key="1">
    <source>
        <dbReference type="ARBA" id="ARBA00005454"/>
    </source>
</evidence>
<evidence type="ECO:0000256" key="4">
    <source>
        <dbReference type="ARBA" id="ARBA00022801"/>
    </source>
</evidence>
<dbReference type="Gene3D" id="3.40.50.300">
    <property type="entry name" value="P-loop containing nucleotide triphosphate hydrolases"/>
    <property type="match status" value="1"/>
</dbReference>
<dbReference type="CDD" id="cd01890">
    <property type="entry name" value="LepA"/>
    <property type="match status" value="1"/>
</dbReference>
<sequence>MNDRIRNFCIIAHIDHGKSTLADRFLELTGTVSKRDMKAQLLDSMDLERERGITIKLTPVRMKYTCHFERREKSLSVGQPDRDSSYIVGMTDGEYVLNLIDTPGHVDFNYEVSRSLAAVEGAILLVDATQGVQAQTIGNLYLALEQNLKIIPVINKIDMPIANVPKTKTEIIHLLGCKEEDIILASGKTGAGVDTILQAIVQLVPPPQDLDSQPLRALIFDSSYDEFRGVVASVRVVGGSLKKNDKIFLMSTHSPAEALDVGYYAPKFSPQEKINNGEIGYIVTGLKDVRDCRVGDTITTYNKETGKGATESELPGYKEVKSMVFAGIFPREGDGYEDLRDAIEKLKLSDSALSFEPEHSHALGFGFRCGFLGMLHLDIFQERIKREHNLEIIITVPSVAYKVAKTNGEQLTVKSAQSMPDTARIASVEEPWMTLDVVTPKDYVGNVMALVNERKGRYVNTEYLSAGADQRALLHYEIPLAALVTDFYDKLKTVSSGYASMNYEYKGYESTDVVKLDIYVADDPVEELSTLVWRDESYKTGKKIVESLKESLPKQQFMVKLQASIGGKVIASEHLSALRKDVLAKMSGGDYTRKMKLLQKQKKGKARMKSHGKVEIPAETYLAVLKR</sequence>
<evidence type="ECO:0000313" key="15">
    <source>
        <dbReference type="Proteomes" id="UP000177803"/>
    </source>
</evidence>
<evidence type="ECO:0000256" key="12">
    <source>
        <dbReference type="HAMAP-Rule" id="MF_00071"/>
    </source>
</evidence>
<dbReference type="InterPro" id="IPR027417">
    <property type="entry name" value="P-loop_NTPase"/>
</dbReference>